<accession>A0A0A9T3Z3</accession>
<dbReference type="AlphaFoldDB" id="A0A0A9T3Z3"/>
<sequence>MGLCRGCVFCDVLAWLALQSPEAPRGSRGGHTLWKLCS</sequence>
<proteinExistence type="predicted"/>
<reference evidence="1" key="1">
    <citation type="submission" date="2014-09" db="EMBL/GenBank/DDBJ databases">
        <authorList>
            <person name="Magalhaes I.L.F."/>
            <person name="Oliveira U."/>
            <person name="Santos F.R."/>
            <person name="Vidigal T.H.D.A."/>
            <person name="Brescovit A.D."/>
            <person name="Santos A.J."/>
        </authorList>
    </citation>
    <scope>NUCLEOTIDE SEQUENCE</scope>
    <source>
        <tissue evidence="1">Shoot tissue taken approximately 20 cm above the soil surface</tissue>
    </source>
</reference>
<dbReference type="EMBL" id="GBRH01259715">
    <property type="protein sequence ID" value="JAD38180.1"/>
    <property type="molecule type" value="Transcribed_RNA"/>
</dbReference>
<reference evidence="1" key="2">
    <citation type="journal article" date="2015" name="Data Brief">
        <title>Shoot transcriptome of the giant reed, Arundo donax.</title>
        <authorList>
            <person name="Barrero R.A."/>
            <person name="Guerrero F.D."/>
            <person name="Moolhuijzen P."/>
            <person name="Goolsby J.A."/>
            <person name="Tidwell J."/>
            <person name="Bellgard S.E."/>
            <person name="Bellgard M.I."/>
        </authorList>
    </citation>
    <scope>NUCLEOTIDE SEQUENCE</scope>
    <source>
        <tissue evidence="1">Shoot tissue taken approximately 20 cm above the soil surface</tissue>
    </source>
</reference>
<organism evidence="1">
    <name type="scientific">Arundo donax</name>
    <name type="common">Giant reed</name>
    <name type="synonym">Donax arundinaceus</name>
    <dbReference type="NCBI Taxonomy" id="35708"/>
    <lineage>
        <taxon>Eukaryota</taxon>
        <taxon>Viridiplantae</taxon>
        <taxon>Streptophyta</taxon>
        <taxon>Embryophyta</taxon>
        <taxon>Tracheophyta</taxon>
        <taxon>Spermatophyta</taxon>
        <taxon>Magnoliopsida</taxon>
        <taxon>Liliopsida</taxon>
        <taxon>Poales</taxon>
        <taxon>Poaceae</taxon>
        <taxon>PACMAD clade</taxon>
        <taxon>Arundinoideae</taxon>
        <taxon>Arundineae</taxon>
        <taxon>Arundo</taxon>
    </lineage>
</organism>
<protein>
    <submittedName>
        <fullName evidence="1">Uncharacterized protein</fullName>
    </submittedName>
</protein>
<evidence type="ECO:0000313" key="1">
    <source>
        <dbReference type="EMBL" id="JAD38180.1"/>
    </source>
</evidence>
<name>A0A0A9T3Z3_ARUDO</name>